<dbReference type="SUPFAM" id="SSF101874">
    <property type="entry name" value="YceI-like"/>
    <property type="match status" value="1"/>
</dbReference>
<feature type="domain" description="Lipid/polyisoprenoid-binding YceI-like" evidence="1">
    <location>
        <begin position="20"/>
        <end position="169"/>
    </location>
</feature>
<accession>A0ABP8NJI8</accession>
<comment type="caution">
    <text evidence="2">The sequence shown here is derived from an EMBL/GenBank/DDBJ whole genome shotgun (WGS) entry which is preliminary data.</text>
</comment>
<organism evidence="2 3">
    <name type="scientific">Nemorincola caseinilytica</name>
    <dbReference type="NCBI Taxonomy" id="2054315"/>
    <lineage>
        <taxon>Bacteria</taxon>
        <taxon>Pseudomonadati</taxon>
        <taxon>Bacteroidota</taxon>
        <taxon>Chitinophagia</taxon>
        <taxon>Chitinophagales</taxon>
        <taxon>Chitinophagaceae</taxon>
        <taxon>Nemorincola</taxon>
    </lineage>
</organism>
<evidence type="ECO:0000313" key="2">
    <source>
        <dbReference type="EMBL" id="GAA4468373.1"/>
    </source>
</evidence>
<dbReference type="InterPro" id="IPR036761">
    <property type="entry name" value="TTHA0802/YceI-like_sf"/>
</dbReference>
<proteinExistence type="predicted"/>
<sequence length="170" mass="18750">MLAVLAFLVLCSYVMPQGSEWKLKDGYSIKFSSDNPSGVFNSMTGVINFDENNLSKAKFEIQIEAASINTGNGLKNKHAKGERFFDVKKYPYIYFRSTSVTKSASGYVLTGKLKIKETEKEISIPFTFRNNVFSGSFSVNRLDYGVGPESGMAGKASKILLIDISVPVTK</sequence>
<dbReference type="PANTHER" id="PTHR34406:SF1">
    <property type="entry name" value="PROTEIN YCEI"/>
    <property type="match status" value="1"/>
</dbReference>
<evidence type="ECO:0000259" key="1">
    <source>
        <dbReference type="SMART" id="SM00867"/>
    </source>
</evidence>
<dbReference type="Proteomes" id="UP001500067">
    <property type="component" value="Unassembled WGS sequence"/>
</dbReference>
<dbReference type="Pfam" id="PF04264">
    <property type="entry name" value="YceI"/>
    <property type="match status" value="1"/>
</dbReference>
<reference evidence="3" key="1">
    <citation type="journal article" date="2019" name="Int. J. Syst. Evol. Microbiol.">
        <title>The Global Catalogue of Microorganisms (GCM) 10K type strain sequencing project: providing services to taxonomists for standard genome sequencing and annotation.</title>
        <authorList>
            <consortium name="The Broad Institute Genomics Platform"/>
            <consortium name="The Broad Institute Genome Sequencing Center for Infectious Disease"/>
            <person name="Wu L."/>
            <person name="Ma J."/>
        </authorList>
    </citation>
    <scope>NUCLEOTIDE SEQUENCE [LARGE SCALE GENOMIC DNA]</scope>
    <source>
        <strain evidence="3">JCM 32105</strain>
    </source>
</reference>
<dbReference type="Gene3D" id="2.40.128.110">
    <property type="entry name" value="Lipid/polyisoprenoid-binding, YceI-like"/>
    <property type="match status" value="1"/>
</dbReference>
<dbReference type="PANTHER" id="PTHR34406">
    <property type="entry name" value="PROTEIN YCEI"/>
    <property type="match status" value="1"/>
</dbReference>
<dbReference type="EMBL" id="BAABFA010000019">
    <property type="protein sequence ID" value="GAA4468373.1"/>
    <property type="molecule type" value="Genomic_DNA"/>
</dbReference>
<evidence type="ECO:0000313" key="3">
    <source>
        <dbReference type="Proteomes" id="UP001500067"/>
    </source>
</evidence>
<protein>
    <recommendedName>
        <fullName evidence="1">Lipid/polyisoprenoid-binding YceI-like domain-containing protein</fullName>
    </recommendedName>
</protein>
<keyword evidence="3" id="KW-1185">Reference proteome</keyword>
<gene>
    <name evidence="2" type="ORF">GCM10023093_25850</name>
</gene>
<name>A0ABP8NJI8_9BACT</name>
<dbReference type="SMART" id="SM00867">
    <property type="entry name" value="YceI"/>
    <property type="match status" value="1"/>
</dbReference>
<dbReference type="InterPro" id="IPR007372">
    <property type="entry name" value="Lipid/polyisoprenoid-bd_YceI"/>
</dbReference>